<protein>
    <submittedName>
        <fullName evidence="1">Uncharacterized protein</fullName>
    </submittedName>
</protein>
<proteinExistence type="predicted"/>
<dbReference type="EMBL" id="WIGM01000057">
    <property type="protein sequence ID" value="KAF6842855.1"/>
    <property type="molecule type" value="Genomic_DNA"/>
</dbReference>
<name>A0A8H6NUS2_9PEZI</name>
<organism evidence="1 2">
    <name type="scientific">Colletotrichum musicola</name>
    <dbReference type="NCBI Taxonomy" id="2175873"/>
    <lineage>
        <taxon>Eukaryota</taxon>
        <taxon>Fungi</taxon>
        <taxon>Dikarya</taxon>
        <taxon>Ascomycota</taxon>
        <taxon>Pezizomycotina</taxon>
        <taxon>Sordariomycetes</taxon>
        <taxon>Hypocreomycetidae</taxon>
        <taxon>Glomerellales</taxon>
        <taxon>Glomerellaceae</taxon>
        <taxon>Colletotrichum</taxon>
        <taxon>Colletotrichum orchidearum species complex</taxon>
    </lineage>
</organism>
<keyword evidence="2" id="KW-1185">Reference proteome</keyword>
<comment type="caution">
    <text evidence="1">The sequence shown here is derived from an EMBL/GenBank/DDBJ whole genome shotgun (WGS) entry which is preliminary data.</text>
</comment>
<reference evidence="1" key="1">
    <citation type="journal article" date="2020" name="Phytopathology">
        <title>Genome Sequence Resources of Colletotrichum truncatum, C. plurivorum, C. musicola, and C. sojae: Four Species Pathogenic to Soybean (Glycine max).</title>
        <authorList>
            <person name="Rogerio F."/>
            <person name="Boufleur T.R."/>
            <person name="Ciampi-Guillardi M."/>
            <person name="Sukno S.A."/>
            <person name="Thon M.R."/>
            <person name="Massola Junior N.S."/>
            <person name="Baroncelli R."/>
        </authorList>
    </citation>
    <scope>NUCLEOTIDE SEQUENCE</scope>
    <source>
        <strain evidence="1">LFN0074</strain>
    </source>
</reference>
<dbReference type="AlphaFoldDB" id="A0A8H6NUS2"/>
<gene>
    <name evidence="1" type="ORF">CMUS01_02657</name>
</gene>
<dbReference type="Proteomes" id="UP000639643">
    <property type="component" value="Unassembled WGS sequence"/>
</dbReference>
<evidence type="ECO:0000313" key="1">
    <source>
        <dbReference type="EMBL" id="KAF6842855.1"/>
    </source>
</evidence>
<sequence length="66" mass="7083">MALKNWTCVATPATVADRGRQKAKVDLTSPTAMPTVRPVSELVRDTLITRISLATCVSGEISLEPD</sequence>
<evidence type="ECO:0000313" key="2">
    <source>
        <dbReference type="Proteomes" id="UP000639643"/>
    </source>
</evidence>
<accession>A0A8H6NUS2</accession>